<feature type="active site" description="O-(3'-phospho-DNA)-tyrosine intermediate" evidence="9">
    <location>
        <position position="278"/>
    </location>
</feature>
<evidence type="ECO:0000259" key="10">
    <source>
        <dbReference type="PROSITE" id="PS51898"/>
    </source>
</evidence>
<dbReference type="InterPro" id="IPR013762">
    <property type="entry name" value="Integrase-like_cat_sf"/>
</dbReference>
<proteinExistence type="inferred from homology"/>
<keyword evidence="7 9" id="KW-0233">DNA recombination</keyword>
<keyword evidence="8 9" id="KW-0131">Cell cycle</keyword>
<dbReference type="Gene3D" id="1.10.443.10">
    <property type="entry name" value="Intergrase catalytic core"/>
    <property type="match status" value="1"/>
</dbReference>
<dbReference type="InterPro" id="IPR010998">
    <property type="entry name" value="Integrase_recombinase_N"/>
</dbReference>
<dbReference type="InterPro" id="IPR023009">
    <property type="entry name" value="Tyrosine_recombinase_XerC/XerD"/>
</dbReference>
<accession>A0A134BCC1</accession>
<evidence type="ECO:0000256" key="8">
    <source>
        <dbReference type="ARBA" id="ARBA00023306"/>
    </source>
</evidence>
<keyword evidence="13" id="KW-1185">Reference proteome</keyword>
<dbReference type="NCBIfam" id="NF001399">
    <property type="entry name" value="PRK00283.1"/>
    <property type="match status" value="1"/>
</dbReference>
<dbReference type="RefSeq" id="WP_060934998.1">
    <property type="nucleotide sequence ID" value="NZ_KQ960424.1"/>
</dbReference>
<evidence type="ECO:0000313" key="12">
    <source>
        <dbReference type="EMBL" id="KXB77579.1"/>
    </source>
</evidence>
<dbReference type="CDD" id="cd00798">
    <property type="entry name" value="INT_XerDC_C"/>
    <property type="match status" value="1"/>
</dbReference>
<evidence type="ECO:0000256" key="7">
    <source>
        <dbReference type="ARBA" id="ARBA00023172"/>
    </source>
</evidence>
<feature type="active site" evidence="9">
    <location>
        <position position="148"/>
    </location>
</feature>
<dbReference type="SUPFAM" id="SSF56349">
    <property type="entry name" value="DNA breaking-rejoining enzymes"/>
    <property type="match status" value="1"/>
</dbReference>
<dbReference type="PROSITE" id="PS51900">
    <property type="entry name" value="CB"/>
    <property type="match status" value="1"/>
</dbReference>
<reference evidence="13" key="1">
    <citation type="submission" date="2016-01" db="EMBL/GenBank/DDBJ databases">
        <authorList>
            <person name="Mitreva M."/>
            <person name="Pepin K.H."/>
            <person name="Mihindukulasuriya K.A."/>
            <person name="Fulton R."/>
            <person name="Fronick C."/>
            <person name="O'Laughlin M."/>
            <person name="Miner T."/>
            <person name="Herter B."/>
            <person name="Rosa B.A."/>
            <person name="Cordes M."/>
            <person name="Tomlinson C."/>
            <person name="Wollam A."/>
            <person name="Palsikar V.B."/>
            <person name="Mardis E.R."/>
            <person name="Wilson R.K."/>
        </authorList>
    </citation>
    <scope>NUCLEOTIDE SEQUENCE [LARGE SCALE GENOMIC DNA]</scope>
    <source>
        <strain evidence="13">KA00683</strain>
    </source>
</reference>
<dbReference type="GO" id="GO:0003677">
    <property type="term" value="F:DNA binding"/>
    <property type="evidence" value="ECO:0007669"/>
    <property type="project" value="UniProtKB-UniRule"/>
</dbReference>
<dbReference type="GO" id="GO:0009037">
    <property type="term" value="F:tyrosine-based site-specific recombinase activity"/>
    <property type="evidence" value="ECO:0007669"/>
    <property type="project" value="UniProtKB-UniRule"/>
</dbReference>
<comment type="subunit">
    <text evidence="9">Forms a cyclic heterotetrameric complex composed of two molecules of XerC and two molecules of XerD.</text>
</comment>
<evidence type="ECO:0000256" key="2">
    <source>
        <dbReference type="ARBA" id="ARBA00022490"/>
    </source>
</evidence>
<feature type="active site" evidence="9">
    <location>
        <position position="269"/>
    </location>
</feature>
<evidence type="ECO:0000256" key="9">
    <source>
        <dbReference type="HAMAP-Rule" id="MF_01808"/>
    </source>
</evidence>
<evidence type="ECO:0000259" key="11">
    <source>
        <dbReference type="PROSITE" id="PS51900"/>
    </source>
</evidence>
<feature type="active site" evidence="9">
    <location>
        <position position="172"/>
    </location>
</feature>
<evidence type="ECO:0000256" key="3">
    <source>
        <dbReference type="ARBA" id="ARBA00022618"/>
    </source>
</evidence>
<feature type="domain" description="Core-binding (CB)" evidence="11">
    <location>
        <begin position="1"/>
        <end position="86"/>
    </location>
</feature>
<dbReference type="PANTHER" id="PTHR30349:SF81">
    <property type="entry name" value="TYROSINE RECOMBINASE XERC"/>
    <property type="match status" value="1"/>
</dbReference>
<comment type="function">
    <text evidence="9">Site-specific tyrosine recombinase, which acts by catalyzing the cutting and rejoining of the recombining DNA molecules. The XerC-XerD complex is essential to convert dimers of the bacterial chromosome into monomers to permit their segregation at cell division. It also contributes to the segregational stability of plasmids.</text>
</comment>
<dbReference type="EMBL" id="LSDK01000036">
    <property type="protein sequence ID" value="KXB77579.1"/>
    <property type="molecule type" value="Genomic_DNA"/>
</dbReference>
<dbReference type="InterPro" id="IPR050090">
    <property type="entry name" value="Tyrosine_recombinase_XerCD"/>
</dbReference>
<dbReference type="Pfam" id="PF02899">
    <property type="entry name" value="Phage_int_SAM_1"/>
    <property type="match status" value="1"/>
</dbReference>
<sequence length="302" mass="34014">MLPDDIRTQFLSHLRFELGLSENTCEAYLSDVDKLLSYMDVEGLSIEAIDYPRLQHFIATLHDLGIGPTSISRIISGIRSFGRYLLLEGYVDSDPTALLEVPRKGRYLPTVLTTAEVDRIIEAAGSKGGVEGQRNRAIIEVLFSCGLRVSELCHLTFPDLFLDEGYLRVQGKGSKQRLVPLSDSAIAEVTRYLRDPDRATPKRGQEDYVFLSRRGQAISRITVFVMVREAAEMAGVEKKISPHTFRHSFATALLEGGANLQAIQLLLGHEDVATTEIYTHIDRTKLREQVERYHPRNRRARS</sequence>
<dbReference type="STRING" id="322095.HMPREF3185_00502"/>
<evidence type="ECO:0000256" key="4">
    <source>
        <dbReference type="ARBA" id="ARBA00022829"/>
    </source>
</evidence>
<dbReference type="InterPro" id="IPR011010">
    <property type="entry name" value="DNA_brk_join_enz"/>
</dbReference>
<dbReference type="Gene3D" id="1.10.150.130">
    <property type="match status" value="1"/>
</dbReference>
<dbReference type="OrthoDB" id="9801717at2"/>
<dbReference type="GO" id="GO:0005737">
    <property type="term" value="C:cytoplasm"/>
    <property type="evidence" value="ECO:0007669"/>
    <property type="project" value="UniProtKB-SubCell"/>
</dbReference>
<keyword evidence="3 9" id="KW-0132">Cell division</keyword>
<dbReference type="GO" id="GO:0007059">
    <property type="term" value="P:chromosome segregation"/>
    <property type="evidence" value="ECO:0007669"/>
    <property type="project" value="UniProtKB-UniRule"/>
</dbReference>
<dbReference type="AlphaFoldDB" id="A0A134BCC1"/>
<dbReference type="GO" id="GO:0006313">
    <property type="term" value="P:DNA transposition"/>
    <property type="evidence" value="ECO:0007669"/>
    <property type="project" value="UniProtKB-UniRule"/>
</dbReference>
<dbReference type="Pfam" id="PF00589">
    <property type="entry name" value="Phage_integrase"/>
    <property type="match status" value="1"/>
</dbReference>
<name>A0A134BCC1_9PORP</name>
<dbReference type="InterPro" id="IPR004107">
    <property type="entry name" value="Integrase_SAM-like_N"/>
</dbReference>
<evidence type="ECO:0000256" key="6">
    <source>
        <dbReference type="ARBA" id="ARBA00023125"/>
    </source>
</evidence>
<comment type="subcellular location">
    <subcellularLocation>
        <location evidence="1 9">Cytoplasm</location>
    </subcellularLocation>
</comment>
<evidence type="ECO:0000256" key="5">
    <source>
        <dbReference type="ARBA" id="ARBA00022908"/>
    </source>
</evidence>
<protein>
    <recommendedName>
        <fullName evidence="9">Tyrosine recombinase XerC</fullName>
    </recommendedName>
</protein>
<dbReference type="PANTHER" id="PTHR30349">
    <property type="entry name" value="PHAGE INTEGRASE-RELATED"/>
    <property type="match status" value="1"/>
</dbReference>
<dbReference type="Proteomes" id="UP000070224">
    <property type="component" value="Unassembled WGS sequence"/>
</dbReference>
<keyword evidence="2 9" id="KW-0963">Cytoplasm</keyword>
<keyword evidence="4 9" id="KW-0159">Chromosome partition</keyword>
<dbReference type="InterPro" id="IPR002104">
    <property type="entry name" value="Integrase_catalytic"/>
</dbReference>
<organism evidence="12 13">
    <name type="scientific">Porphyromonas somerae</name>
    <dbReference type="NCBI Taxonomy" id="322095"/>
    <lineage>
        <taxon>Bacteria</taxon>
        <taxon>Pseudomonadati</taxon>
        <taxon>Bacteroidota</taxon>
        <taxon>Bacteroidia</taxon>
        <taxon>Bacteroidales</taxon>
        <taxon>Porphyromonadaceae</taxon>
        <taxon>Porphyromonas</taxon>
    </lineage>
</organism>
<dbReference type="PATRIC" id="fig|322095.3.peg.492"/>
<dbReference type="PROSITE" id="PS51898">
    <property type="entry name" value="TYR_RECOMBINASE"/>
    <property type="match status" value="1"/>
</dbReference>
<keyword evidence="6 9" id="KW-0238">DNA-binding</keyword>
<feature type="domain" description="Tyr recombinase" evidence="10">
    <location>
        <begin position="107"/>
        <end position="291"/>
    </location>
</feature>
<dbReference type="GO" id="GO:0051301">
    <property type="term" value="P:cell division"/>
    <property type="evidence" value="ECO:0007669"/>
    <property type="project" value="UniProtKB-KW"/>
</dbReference>
<comment type="similarity">
    <text evidence="9">Belongs to the 'phage' integrase family. XerC subfamily.</text>
</comment>
<evidence type="ECO:0000313" key="13">
    <source>
        <dbReference type="Proteomes" id="UP000070224"/>
    </source>
</evidence>
<comment type="caution">
    <text evidence="12">The sequence shown here is derived from an EMBL/GenBank/DDBJ whole genome shotgun (WGS) entry which is preliminary data.</text>
</comment>
<feature type="active site" evidence="9">
    <location>
        <position position="243"/>
    </location>
</feature>
<dbReference type="HAMAP" id="MF_01808">
    <property type="entry name" value="Recomb_XerC_XerD"/>
    <property type="match status" value="1"/>
</dbReference>
<keyword evidence="5 9" id="KW-0229">DNA integration</keyword>
<evidence type="ECO:0000256" key="1">
    <source>
        <dbReference type="ARBA" id="ARBA00004496"/>
    </source>
</evidence>
<feature type="active site" evidence="9">
    <location>
        <position position="246"/>
    </location>
</feature>
<dbReference type="InterPro" id="IPR044068">
    <property type="entry name" value="CB"/>
</dbReference>
<gene>
    <name evidence="9" type="primary">xerC</name>
    <name evidence="12" type="ORF">HMPREF3185_00502</name>
</gene>